<keyword evidence="5" id="KW-0963">Cytoplasm</keyword>
<dbReference type="EMBL" id="LT629774">
    <property type="protein sequence ID" value="SDR82264.1"/>
    <property type="molecule type" value="Genomic_DNA"/>
</dbReference>
<keyword evidence="3 5" id="KW-0067">ATP-binding</keyword>
<evidence type="ECO:0000256" key="3">
    <source>
        <dbReference type="ARBA" id="ARBA00022840"/>
    </source>
</evidence>
<evidence type="ECO:0000313" key="9">
    <source>
        <dbReference type="Proteomes" id="UP000198963"/>
    </source>
</evidence>
<comment type="catalytic activity">
    <reaction evidence="5">
        <text>3'-dephospho-CoA + ATP = ADP + CoA + H(+)</text>
        <dbReference type="Rhea" id="RHEA:18245"/>
        <dbReference type="ChEBI" id="CHEBI:15378"/>
        <dbReference type="ChEBI" id="CHEBI:30616"/>
        <dbReference type="ChEBI" id="CHEBI:57287"/>
        <dbReference type="ChEBI" id="CHEBI:57328"/>
        <dbReference type="ChEBI" id="CHEBI:456216"/>
        <dbReference type="EC" id="2.7.1.24"/>
    </reaction>
</comment>
<dbReference type="InterPro" id="IPR027417">
    <property type="entry name" value="P-loop_NTPase"/>
</dbReference>
<dbReference type="STRING" id="1249933.SAMN04489797_0217"/>
<evidence type="ECO:0000256" key="4">
    <source>
        <dbReference type="ARBA" id="ARBA00022993"/>
    </source>
</evidence>
<evidence type="ECO:0000256" key="2">
    <source>
        <dbReference type="ARBA" id="ARBA00022741"/>
    </source>
</evidence>
<keyword evidence="7" id="KW-0175">Coiled coil</keyword>
<dbReference type="EC" id="2.7.1.24" evidence="5 6"/>
<sequence>MVVVGLTGGIGSGKSTILKCFKSYGVPVYIADTEAKALMNRSKVIRRKLIQLFGEKAYIDQTLNRPYLASKIFNDKTLLAKMNAIVHPKVASHFKRWLKQQDADYVIKEVAIIFENNLQNQYDYIITVVADKERRIQRVMERDNVSKEKVEAVIKNQWSDAKKIEKSDFVIVNNNLQEAKEQAKNIHNNLLKILNH</sequence>
<evidence type="ECO:0000256" key="1">
    <source>
        <dbReference type="ARBA" id="ARBA00009018"/>
    </source>
</evidence>
<dbReference type="GO" id="GO:0015937">
    <property type="term" value="P:coenzyme A biosynthetic process"/>
    <property type="evidence" value="ECO:0007669"/>
    <property type="project" value="UniProtKB-UniRule"/>
</dbReference>
<dbReference type="RefSeq" id="WP_092443412.1">
    <property type="nucleotide sequence ID" value="NZ_JBLXAG010000007.1"/>
</dbReference>
<evidence type="ECO:0000256" key="7">
    <source>
        <dbReference type="SAM" id="Coils"/>
    </source>
</evidence>
<dbReference type="NCBIfam" id="TIGR00152">
    <property type="entry name" value="dephospho-CoA kinase"/>
    <property type="match status" value="1"/>
</dbReference>
<reference evidence="8 9" key="1">
    <citation type="submission" date="2016-10" db="EMBL/GenBank/DDBJ databases">
        <authorList>
            <person name="Varghese N."/>
            <person name="Submissions S."/>
        </authorList>
    </citation>
    <scope>NUCLEOTIDE SEQUENCE [LARGE SCALE GENOMIC DNA]</scope>
    <source>
        <strain evidence="8 9">RHA_55</strain>
    </source>
</reference>
<keyword evidence="5" id="KW-0808">Transferase</keyword>
<keyword evidence="5 8" id="KW-0418">Kinase</keyword>
<comment type="pathway">
    <text evidence="5">Cofactor biosynthesis; coenzyme A biosynthesis; CoA from (R)-pantothenate: step 5/5.</text>
</comment>
<dbReference type="GO" id="GO:0004140">
    <property type="term" value="F:dephospho-CoA kinase activity"/>
    <property type="evidence" value="ECO:0007669"/>
    <property type="project" value="UniProtKB-UniRule"/>
</dbReference>
<dbReference type="AlphaFoldDB" id="A0A1H1M602"/>
<dbReference type="HAMAP" id="MF_00376">
    <property type="entry name" value="Dephospho_CoA_kinase"/>
    <property type="match status" value="1"/>
</dbReference>
<dbReference type="GO" id="GO:0005737">
    <property type="term" value="C:cytoplasm"/>
    <property type="evidence" value="ECO:0007669"/>
    <property type="project" value="UniProtKB-SubCell"/>
</dbReference>
<keyword evidence="2 5" id="KW-0547">Nucleotide-binding</keyword>
<comment type="subcellular location">
    <subcellularLocation>
        <location evidence="5">Cytoplasm</location>
    </subcellularLocation>
</comment>
<comment type="function">
    <text evidence="5">Catalyzes the phosphorylation of the 3'-hydroxyl group of dephosphocoenzyme A to form coenzyme A.</text>
</comment>
<dbReference type="GO" id="GO:0005524">
    <property type="term" value="F:ATP binding"/>
    <property type="evidence" value="ECO:0007669"/>
    <property type="project" value="UniProtKB-UniRule"/>
</dbReference>
<feature type="binding site" evidence="5">
    <location>
        <begin position="11"/>
        <end position="16"/>
    </location>
    <ligand>
        <name>ATP</name>
        <dbReference type="ChEBI" id="CHEBI:30616"/>
    </ligand>
</feature>
<dbReference type="PROSITE" id="PS51219">
    <property type="entry name" value="DPCK"/>
    <property type="match status" value="1"/>
</dbReference>
<accession>A0A1H1M602</accession>
<dbReference type="SUPFAM" id="SSF52540">
    <property type="entry name" value="P-loop containing nucleoside triphosphate hydrolases"/>
    <property type="match status" value="1"/>
</dbReference>
<dbReference type="PANTHER" id="PTHR10695:SF46">
    <property type="entry name" value="BIFUNCTIONAL COENZYME A SYNTHASE-RELATED"/>
    <property type="match status" value="1"/>
</dbReference>
<feature type="coiled-coil region" evidence="7">
    <location>
        <begin position="169"/>
        <end position="196"/>
    </location>
</feature>
<comment type="similarity">
    <text evidence="1 5">Belongs to the CoaE family.</text>
</comment>
<keyword evidence="4 5" id="KW-0173">Coenzyme A biosynthesis</keyword>
<dbReference type="Proteomes" id="UP000198963">
    <property type="component" value="Chromosome I"/>
</dbReference>
<dbReference type="PANTHER" id="PTHR10695">
    <property type="entry name" value="DEPHOSPHO-COA KINASE-RELATED"/>
    <property type="match status" value="1"/>
</dbReference>
<dbReference type="Pfam" id="PF01121">
    <property type="entry name" value="CoaE"/>
    <property type="match status" value="1"/>
</dbReference>
<organism evidence="8 9">
    <name type="scientific">Winogradskyella sediminis</name>
    <dbReference type="NCBI Taxonomy" id="1382466"/>
    <lineage>
        <taxon>Bacteria</taxon>
        <taxon>Pseudomonadati</taxon>
        <taxon>Bacteroidota</taxon>
        <taxon>Flavobacteriia</taxon>
        <taxon>Flavobacteriales</taxon>
        <taxon>Flavobacteriaceae</taxon>
        <taxon>Winogradskyella</taxon>
    </lineage>
</organism>
<proteinExistence type="inferred from homology"/>
<gene>
    <name evidence="5" type="primary">coaE</name>
    <name evidence="8" type="ORF">SAMN04489797_0217</name>
</gene>
<name>A0A1H1M602_9FLAO</name>
<dbReference type="Gene3D" id="3.40.50.300">
    <property type="entry name" value="P-loop containing nucleotide triphosphate hydrolases"/>
    <property type="match status" value="1"/>
</dbReference>
<evidence type="ECO:0000256" key="5">
    <source>
        <dbReference type="HAMAP-Rule" id="MF_00376"/>
    </source>
</evidence>
<protein>
    <recommendedName>
        <fullName evidence="5 6">Dephospho-CoA kinase</fullName>
        <ecNumber evidence="5 6">2.7.1.24</ecNumber>
    </recommendedName>
    <alternativeName>
        <fullName evidence="5">Dephosphocoenzyme A kinase</fullName>
    </alternativeName>
</protein>
<evidence type="ECO:0000313" key="8">
    <source>
        <dbReference type="EMBL" id="SDR82264.1"/>
    </source>
</evidence>
<dbReference type="UniPathway" id="UPA00241">
    <property type="reaction ID" value="UER00356"/>
</dbReference>
<keyword evidence="9" id="KW-1185">Reference proteome</keyword>
<evidence type="ECO:0000256" key="6">
    <source>
        <dbReference type="NCBIfam" id="TIGR00152"/>
    </source>
</evidence>
<dbReference type="CDD" id="cd02022">
    <property type="entry name" value="DPCK"/>
    <property type="match status" value="1"/>
</dbReference>
<dbReference type="InterPro" id="IPR001977">
    <property type="entry name" value="Depp_CoAkinase"/>
</dbReference>